<keyword evidence="6" id="KW-0808">Transferase</keyword>
<evidence type="ECO:0000313" key="18">
    <source>
        <dbReference type="Proteomes" id="UP000003179"/>
    </source>
</evidence>
<dbReference type="InterPro" id="IPR036097">
    <property type="entry name" value="HisK_dim/P_sf"/>
</dbReference>
<keyword evidence="8" id="KW-0547">Nucleotide-binding</keyword>
<feature type="transmembrane region" description="Helical" evidence="15">
    <location>
        <begin position="400"/>
        <end position="418"/>
    </location>
</feature>
<reference evidence="17" key="1">
    <citation type="submission" date="2010-08" db="EMBL/GenBank/DDBJ databases">
        <authorList>
            <person name="Weinstock G."/>
            <person name="Sodergren E."/>
            <person name="Clifton S."/>
            <person name="Fulton L."/>
            <person name="Fulton B."/>
            <person name="Courtney L."/>
            <person name="Fronick C."/>
            <person name="Harrison M."/>
            <person name="Strong C."/>
            <person name="Farmer C."/>
            <person name="Delahaunty K."/>
            <person name="Markovic C."/>
            <person name="Hall O."/>
            <person name="Minx P."/>
            <person name="Tomlinson C."/>
            <person name="Mitreva M."/>
            <person name="Hou S."/>
            <person name="Chen J."/>
            <person name="Wollam A."/>
            <person name="Pepin K.H."/>
            <person name="Johnson M."/>
            <person name="Bhonagiri V."/>
            <person name="Zhang X."/>
            <person name="Suruliraj S."/>
            <person name="Warren W."/>
            <person name="Chinwalla A."/>
            <person name="Mardis E.R."/>
            <person name="Wilson R.K."/>
        </authorList>
    </citation>
    <scope>NUCLEOTIDE SEQUENCE [LARGE SCALE GENOMIC DNA]</scope>
    <source>
        <strain evidence="17">HL044PA1</strain>
    </source>
</reference>
<sequence length="869" mass="92927">MPNWIASIDRAGGRMIEEDEVAATGRLRVLLGAAPGVGKTYAMLDEGKHLRASGSDVVIAIVETHGRAATAAMAKGLEVIPRHDVEHRGIELPEMDLDGVLGRHPDVALVDELAHTNASGSRNEKRWQDVEELLSAGIDVISTVNIQHIESLNDVVEQITGVPQRETIPDTVLRRANQVEVVDLAPQALRDRLSSGKVYPAERIDAALSNYFRLGNLTALRELALLWVADEVDHALADYRSEHGIDSRWEARERVVVALTGGREGETLLRRGARIAVRAGGGELLAVHVTTEDGLRSPHPGELARQRALVDKLGGSFHQLVGDDIPETLIEFAKSVNATQLVIGASRRGKLSRLLTGHDVEADIIWASGAIDVHIVSHDAQAKALRLPRMGGSLSTRRRIAGFAALAVFGPLLTWLLVSLRSPEALTTDVLAYELLAVVVALVGGALPSLIAALASGIALDYFFTKPFYTVTVNEPLHLMALLLYLLTAALVSVVVDRAARKTRVARRAAAESGLLESVAGSVLHGEDAVESLLSKATEAFGLSGARLMSDGRVVANWGTTSDQVTEHRIDDHTVLEFHGPEPDASERRLMLVIAAQVGTAMEQRQLEETAKAVEPLAATDRVRTALLSAVGHDLRQPLAAARAAVSGLRSEGSKLSEDDWRELLATADESLETLSVLVRDLLDVSRLQSGVLAVSTMPVDLADVILEAIDELGLGPDAVELDLGHDVSDALADPVLLQRVVVNLMANALRFEPAGRRVRLTTSAFAHRVEIRVVDHGQGVPPERFEEIFVPFQRLGDTDPTTGLGLGLALSKGFVEGMDGTVEPEATPGGGLTMVISLPQVGVERSQPAPASTGPGTGGQEPSEEERA</sequence>
<evidence type="ECO:0000256" key="9">
    <source>
        <dbReference type="ARBA" id="ARBA00022777"/>
    </source>
</evidence>
<comment type="subcellular location">
    <subcellularLocation>
        <location evidence="3">Cell membrane</location>
    </subcellularLocation>
    <subcellularLocation>
        <location evidence="2">Membrane</location>
        <topology evidence="2">Multi-pass membrane protein</topology>
    </subcellularLocation>
</comment>
<evidence type="ECO:0000256" key="11">
    <source>
        <dbReference type="ARBA" id="ARBA00022989"/>
    </source>
</evidence>
<dbReference type="Gene3D" id="3.30.565.10">
    <property type="entry name" value="Histidine kinase-like ATPase, C-terminal domain"/>
    <property type="match status" value="1"/>
</dbReference>
<dbReference type="PRINTS" id="PR00344">
    <property type="entry name" value="BCTRLSENSOR"/>
</dbReference>
<dbReference type="InterPro" id="IPR003852">
    <property type="entry name" value="Sig_transdc_His_kinase_KdpD_N"/>
</dbReference>
<evidence type="ECO:0000256" key="7">
    <source>
        <dbReference type="ARBA" id="ARBA00022692"/>
    </source>
</evidence>
<dbReference type="PANTHER" id="PTHR45569">
    <property type="entry name" value="SENSOR PROTEIN KDPD"/>
    <property type="match status" value="1"/>
</dbReference>
<feature type="transmembrane region" description="Helical" evidence="15">
    <location>
        <begin position="430"/>
        <end position="459"/>
    </location>
</feature>
<dbReference type="SMART" id="SM00387">
    <property type="entry name" value="HATPase_c"/>
    <property type="match status" value="1"/>
</dbReference>
<dbReference type="Pfam" id="PF02702">
    <property type="entry name" value="KdpD"/>
    <property type="match status" value="1"/>
</dbReference>
<dbReference type="EMBL" id="ADZU01000028">
    <property type="protein sequence ID" value="EFS92114.1"/>
    <property type="molecule type" value="Genomic_DNA"/>
</dbReference>
<keyword evidence="13 15" id="KW-0472">Membrane</keyword>
<dbReference type="SUPFAM" id="SSF52402">
    <property type="entry name" value="Adenine nucleotide alpha hydrolases-like"/>
    <property type="match status" value="1"/>
</dbReference>
<dbReference type="InterPro" id="IPR003661">
    <property type="entry name" value="HisK_dim/P_dom"/>
</dbReference>
<dbReference type="PROSITE" id="PS50109">
    <property type="entry name" value="HIS_KIN"/>
    <property type="match status" value="1"/>
</dbReference>
<dbReference type="InterPro" id="IPR036890">
    <property type="entry name" value="HATPase_C_sf"/>
</dbReference>
<gene>
    <name evidence="17" type="ORF">HMPREF9607_01743</name>
</gene>
<feature type="transmembrane region" description="Helical" evidence="15">
    <location>
        <begin position="479"/>
        <end position="500"/>
    </location>
</feature>
<dbReference type="Gene3D" id="3.40.50.300">
    <property type="entry name" value="P-loop containing nucleotide triphosphate hydrolases"/>
    <property type="match status" value="1"/>
</dbReference>
<feature type="domain" description="Histidine kinase" evidence="16">
    <location>
        <begin position="630"/>
        <end position="843"/>
    </location>
</feature>
<dbReference type="Gene3D" id="3.40.50.620">
    <property type="entry name" value="HUPs"/>
    <property type="match status" value="1"/>
</dbReference>
<dbReference type="GO" id="GO:0016301">
    <property type="term" value="F:kinase activity"/>
    <property type="evidence" value="ECO:0007669"/>
    <property type="project" value="UniProtKB-KW"/>
</dbReference>
<dbReference type="Pfam" id="PF00582">
    <property type="entry name" value="Usp"/>
    <property type="match status" value="1"/>
</dbReference>
<keyword evidence="10" id="KW-0067">ATP-binding</keyword>
<dbReference type="InterPro" id="IPR038318">
    <property type="entry name" value="KdpD_sf"/>
</dbReference>
<dbReference type="InterPro" id="IPR027417">
    <property type="entry name" value="P-loop_NTPase"/>
</dbReference>
<dbReference type="Pfam" id="PF13493">
    <property type="entry name" value="DUF4118"/>
    <property type="match status" value="1"/>
</dbReference>
<evidence type="ECO:0000256" key="2">
    <source>
        <dbReference type="ARBA" id="ARBA00004141"/>
    </source>
</evidence>
<dbReference type="CDD" id="cd00082">
    <property type="entry name" value="HisKA"/>
    <property type="match status" value="1"/>
</dbReference>
<dbReference type="CDD" id="cd00075">
    <property type="entry name" value="HATPase"/>
    <property type="match status" value="1"/>
</dbReference>
<dbReference type="EC" id="2.7.13.3" evidence="4"/>
<dbReference type="Pfam" id="PF02518">
    <property type="entry name" value="HATPase_c"/>
    <property type="match status" value="1"/>
</dbReference>
<evidence type="ECO:0000256" key="12">
    <source>
        <dbReference type="ARBA" id="ARBA00023012"/>
    </source>
</evidence>
<keyword evidence="7 15" id="KW-0812">Transmembrane</keyword>
<evidence type="ECO:0000256" key="6">
    <source>
        <dbReference type="ARBA" id="ARBA00022679"/>
    </source>
</evidence>
<dbReference type="SMART" id="SM00388">
    <property type="entry name" value="HisKA"/>
    <property type="match status" value="1"/>
</dbReference>
<evidence type="ECO:0000256" key="8">
    <source>
        <dbReference type="ARBA" id="ARBA00022741"/>
    </source>
</evidence>
<dbReference type="SUPFAM" id="SSF47384">
    <property type="entry name" value="Homodimeric domain of signal transducing histidine kinase"/>
    <property type="match status" value="1"/>
</dbReference>
<dbReference type="InterPro" id="IPR004358">
    <property type="entry name" value="Sig_transdc_His_kin-like_C"/>
</dbReference>
<dbReference type="InterPro" id="IPR025201">
    <property type="entry name" value="KdpD_TM"/>
</dbReference>
<dbReference type="Proteomes" id="UP000003179">
    <property type="component" value="Unassembled WGS sequence"/>
</dbReference>
<evidence type="ECO:0000256" key="14">
    <source>
        <dbReference type="SAM" id="MobiDB-lite"/>
    </source>
</evidence>
<evidence type="ECO:0000256" key="4">
    <source>
        <dbReference type="ARBA" id="ARBA00012438"/>
    </source>
</evidence>
<keyword evidence="9 17" id="KW-0418">Kinase</keyword>
<name>A0ABP2K5A1_9ACTN</name>
<evidence type="ECO:0000256" key="5">
    <source>
        <dbReference type="ARBA" id="ARBA00022553"/>
    </source>
</evidence>
<proteinExistence type="predicted"/>
<evidence type="ECO:0000313" key="17">
    <source>
        <dbReference type="EMBL" id="EFS92114.1"/>
    </source>
</evidence>
<organism evidence="17 18">
    <name type="scientific">Cutibacterium modestum HL044PA1</name>
    <dbReference type="NCBI Taxonomy" id="765109"/>
    <lineage>
        <taxon>Bacteria</taxon>
        <taxon>Bacillati</taxon>
        <taxon>Actinomycetota</taxon>
        <taxon>Actinomycetes</taxon>
        <taxon>Propionibacteriales</taxon>
        <taxon>Propionibacteriaceae</taxon>
        <taxon>Cutibacterium</taxon>
        <taxon>Cutibacterium modestum</taxon>
    </lineage>
</organism>
<dbReference type="InterPro" id="IPR014729">
    <property type="entry name" value="Rossmann-like_a/b/a_fold"/>
</dbReference>
<evidence type="ECO:0000256" key="1">
    <source>
        <dbReference type="ARBA" id="ARBA00000085"/>
    </source>
</evidence>
<protein>
    <recommendedName>
        <fullName evidence="4">histidine kinase</fullName>
        <ecNumber evidence="4">2.7.13.3</ecNumber>
    </recommendedName>
</protein>
<dbReference type="PANTHER" id="PTHR45569:SF1">
    <property type="entry name" value="SENSOR PROTEIN KDPD"/>
    <property type="match status" value="1"/>
</dbReference>
<keyword evidence="12" id="KW-0902">Two-component regulatory system</keyword>
<keyword evidence="5" id="KW-0597">Phosphoprotein</keyword>
<dbReference type="InterPro" id="IPR005467">
    <property type="entry name" value="His_kinase_dom"/>
</dbReference>
<keyword evidence="18" id="KW-1185">Reference proteome</keyword>
<comment type="catalytic activity">
    <reaction evidence="1">
        <text>ATP + protein L-histidine = ADP + protein N-phospho-L-histidine.</text>
        <dbReference type="EC" id="2.7.13.3"/>
    </reaction>
</comment>
<evidence type="ECO:0000256" key="15">
    <source>
        <dbReference type="SAM" id="Phobius"/>
    </source>
</evidence>
<accession>A0ABP2K5A1</accession>
<dbReference type="InterPro" id="IPR006016">
    <property type="entry name" value="UspA"/>
</dbReference>
<dbReference type="InterPro" id="IPR003594">
    <property type="entry name" value="HATPase_dom"/>
</dbReference>
<comment type="caution">
    <text evidence="17">The sequence shown here is derived from an EMBL/GenBank/DDBJ whole genome shotgun (WGS) entry which is preliminary data.</text>
</comment>
<dbReference type="Pfam" id="PF00512">
    <property type="entry name" value="HisKA"/>
    <property type="match status" value="1"/>
</dbReference>
<evidence type="ECO:0000256" key="10">
    <source>
        <dbReference type="ARBA" id="ARBA00022840"/>
    </source>
</evidence>
<dbReference type="SUPFAM" id="SSF55874">
    <property type="entry name" value="ATPase domain of HSP90 chaperone/DNA topoisomerase II/histidine kinase"/>
    <property type="match status" value="1"/>
</dbReference>
<evidence type="ECO:0000256" key="3">
    <source>
        <dbReference type="ARBA" id="ARBA00004236"/>
    </source>
</evidence>
<dbReference type="InterPro" id="IPR052023">
    <property type="entry name" value="Histidine_kinase_KdpD"/>
</dbReference>
<feature type="region of interest" description="Disordered" evidence="14">
    <location>
        <begin position="841"/>
        <end position="869"/>
    </location>
</feature>
<evidence type="ECO:0000256" key="13">
    <source>
        <dbReference type="ARBA" id="ARBA00023136"/>
    </source>
</evidence>
<dbReference type="Gene3D" id="1.20.120.620">
    <property type="entry name" value="Backbone structure of the membrane domain of e. Coli histidine kinase receptor kdpd"/>
    <property type="match status" value="1"/>
</dbReference>
<dbReference type="Gene3D" id="1.10.287.130">
    <property type="match status" value="1"/>
</dbReference>
<keyword evidence="11 15" id="KW-1133">Transmembrane helix</keyword>
<evidence type="ECO:0000259" key="16">
    <source>
        <dbReference type="PROSITE" id="PS50109"/>
    </source>
</evidence>